<keyword evidence="7" id="KW-1185">Reference proteome</keyword>
<dbReference type="SUPFAM" id="SSF46689">
    <property type="entry name" value="Homeodomain-like"/>
    <property type="match status" value="1"/>
</dbReference>
<dbReference type="SUPFAM" id="SSF48498">
    <property type="entry name" value="Tetracyclin repressor-like, C-terminal domain"/>
    <property type="match status" value="1"/>
</dbReference>
<evidence type="ECO:0000256" key="4">
    <source>
        <dbReference type="PROSITE-ProRule" id="PRU00335"/>
    </source>
</evidence>
<name>A0A5B2VLX3_9BACT</name>
<protein>
    <submittedName>
        <fullName evidence="6">TetR/AcrR family transcriptional regulator</fullName>
    </submittedName>
</protein>
<keyword evidence="3" id="KW-0804">Transcription</keyword>
<dbReference type="PRINTS" id="PR00455">
    <property type="entry name" value="HTHTETR"/>
</dbReference>
<reference evidence="6 7" key="2">
    <citation type="submission" date="2019-09" db="EMBL/GenBank/DDBJ databases">
        <authorList>
            <person name="Jin C."/>
        </authorList>
    </citation>
    <scope>NUCLEOTIDE SEQUENCE [LARGE SCALE GENOMIC DNA]</scope>
    <source>
        <strain evidence="6 7">BN140078</strain>
    </source>
</reference>
<dbReference type="InterPro" id="IPR009057">
    <property type="entry name" value="Homeodomain-like_sf"/>
</dbReference>
<evidence type="ECO:0000256" key="1">
    <source>
        <dbReference type="ARBA" id="ARBA00023015"/>
    </source>
</evidence>
<dbReference type="GO" id="GO:0003677">
    <property type="term" value="F:DNA binding"/>
    <property type="evidence" value="ECO:0007669"/>
    <property type="project" value="UniProtKB-UniRule"/>
</dbReference>
<evidence type="ECO:0000256" key="2">
    <source>
        <dbReference type="ARBA" id="ARBA00023125"/>
    </source>
</evidence>
<sequence>MGRPQAFNEDEVIDKALDVFWEKGFLGASTRDLIDATGISNGSFFNSFGDKKQLYLKCLQKYNKVYVSSLEHLLGSNLPFKEKIRKTLQAASRKTVGKDLYSGCFLYNTLIDKGVDDVNITETSREINARMDQAFINAVELAKKNKELLPAVKVTPFAQYLSNVAGGIRILVLHNPSEAHINNVIQQTLAFLPLREEE</sequence>
<evidence type="ECO:0000313" key="6">
    <source>
        <dbReference type="EMBL" id="KAA2239322.1"/>
    </source>
</evidence>
<dbReference type="InterPro" id="IPR001647">
    <property type="entry name" value="HTH_TetR"/>
</dbReference>
<dbReference type="AlphaFoldDB" id="A0A5B2VLX3"/>
<keyword evidence="1" id="KW-0805">Transcription regulation</keyword>
<evidence type="ECO:0000313" key="7">
    <source>
        <dbReference type="Proteomes" id="UP000324611"/>
    </source>
</evidence>
<dbReference type="PROSITE" id="PS50977">
    <property type="entry name" value="HTH_TETR_2"/>
    <property type="match status" value="1"/>
</dbReference>
<evidence type="ECO:0000256" key="3">
    <source>
        <dbReference type="ARBA" id="ARBA00023163"/>
    </source>
</evidence>
<dbReference type="EMBL" id="VUOC01000004">
    <property type="protein sequence ID" value="KAA2239322.1"/>
    <property type="molecule type" value="Genomic_DNA"/>
</dbReference>
<dbReference type="Pfam" id="PF00440">
    <property type="entry name" value="TetR_N"/>
    <property type="match status" value="1"/>
</dbReference>
<dbReference type="InterPro" id="IPR036271">
    <property type="entry name" value="Tet_transcr_reg_TetR-rel_C_sf"/>
</dbReference>
<feature type="domain" description="HTH tetR-type" evidence="5">
    <location>
        <begin position="6"/>
        <end position="66"/>
    </location>
</feature>
<gene>
    <name evidence="6" type="ORF">F0L74_24260</name>
</gene>
<dbReference type="PANTHER" id="PTHR47506:SF1">
    <property type="entry name" value="HTH-TYPE TRANSCRIPTIONAL REGULATOR YJDC"/>
    <property type="match status" value="1"/>
</dbReference>
<organism evidence="6 7">
    <name type="scientific">Chitinophaga agrisoli</name>
    <dbReference type="NCBI Taxonomy" id="2607653"/>
    <lineage>
        <taxon>Bacteria</taxon>
        <taxon>Pseudomonadati</taxon>
        <taxon>Bacteroidota</taxon>
        <taxon>Chitinophagia</taxon>
        <taxon>Chitinophagales</taxon>
        <taxon>Chitinophagaceae</taxon>
        <taxon>Chitinophaga</taxon>
    </lineage>
</organism>
<proteinExistence type="predicted"/>
<dbReference type="RefSeq" id="WP_149840501.1">
    <property type="nucleotide sequence ID" value="NZ_VUOC01000004.1"/>
</dbReference>
<dbReference type="Gene3D" id="1.10.357.10">
    <property type="entry name" value="Tetracycline Repressor, domain 2"/>
    <property type="match status" value="1"/>
</dbReference>
<reference evidence="6 7" key="1">
    <citation type="submission" date="2019-09" db="EMBL/GenBank/DDBJ databases">
        <title>Chitinophaga ginsengihumi sp. nov., isolated from soil of ginseng rhizosphere.</title>
        <authorList>
            <person name="Lee J."/>
        </authorList>
    </citation>
    <scope>NUCLEOTIDE SEQUENCE [LARGE SCALE GENOMIC DNA]</scope>
    <source>
        <strain evidence="6 7">BN140078</strain>
    </source>
</reference>
<comment type="caution">
    <text evidence="6">The sequence shown here is derived from an EMBL/GenBank/DDBJ whole genome shotgun (WGS) entry which is preliminary data.</text>
</comment>
<dbReference type="PANTHER" id="PTHR47506">
    <property type="entry name" value="TRANSCRIPTIONAL REGULATORY PROTEIN"/>
    <property type="match status" value="1"/>
</dbReference>
<keyword evidence="2 4" id="KW-0238">DNA-binding</keyword>
<dbReference type="Proteomes" id="UP000324611">
    <property type="component" value="Unassembled WGS sequence"/>
</dbReference>
<feature type="DNA-binding region" description="H-T-H motif" evidence="4">
    <location>
        <begin position="29"/>
        <end position="48"/>
    </location>
</feature>
<accession>A0A5B2VLX3</accession>
<dbReference type="Gene3D" id="1.10.10.60">
    <property type="entry name" value="Homeodomain-like"/>
    <property type="match status" value="1"/>
</dbReference>
<evidence type="ECO:0000259" key="5">
    <source>
        <dbReference type="PROSITE" id="PS50977"/>
    </source>
</evidence>